<accession>A0ACB8C048</accession>
<sequence>MSQPTSSSPLLPRRPSFVTPSVLWKTGAIIAAVGVMAGAFGAHGLKRRPRITADNIHAWETASHYAVFNGLALLLISMHPRFSSHRFSGPAIAGGGLVFSGSIMALVLWRDRFRWLGPVTPLGGVIMIAGYLSLAF</sequence>
<evidence type="ECO:0000313" key="1">
    <source>
        <dbReference type="EMBL" id="KAH7931099.1"/>
    </source>
</evidence>
<reference evidence="1" key="1">
    <citation type="journal article" date="2021" name="New Phytol.">
        <title>Evolutionary innovations through gain and loss of genes in the ectomycorrhizal Boletales.</title>
        <authorList>
            <person name="Wu G."/>
            <person name="Miyauchi S."/>
            <person name="Morin E."/>
            <person name="Kuo A."/>
            <person name="Drula E."/>
            <person name="Varga T."/>
            <person name="Kohler A."/>
            <person name="Feng B."/>
            <person name="Cao Y."/>
            <person name="Lipzen A."/>
            <person name="Daum C."/>
            <person name="Hundley H."/>
            <person name="Pangilinan J."/>
            <person name="Johnson J."/>
            <person name="Barry K."/>
            <person name="LaButti K."/>
            <person name="Ng V."/>
            <person name="Ahrendt S."/>
            <person name="Min B."/>
            <person name="Choi I.G."/>
            <person name="Park H."/>
            <person name="Plett J.M."/>
            <person name="Magnuson J."/>
            <person name="Spatafora J.W."/>
            <person name="Nagy L.G."/>
            <person name="Henrissat B."/>
            <person name="Grigoriev I.V."/>
            <person name="Yang Z.L."/>
            <person name="Xu J."/>
            <person name="Martin F.M."/>
        </authorList>
    </citation>
    <scope>NUCLEOTIDE SEQUENCE</scope>
    <source>
        <strain evidence="1">KUC20120723A-06</strain>
    </source>
</reference>
<keyword evidence="2" id="KW-1185">Reference proteome</keyword>
<organism evidence="1 2">
    <name type="scientific">Leucogyrophana mollusca</name>
    <dbReference type="NCBI Taxonomy" id="85980"/>
    <lineage>
        <taxon>Eukaryota</taxon>
        <taxon>Fungi</taxon>
        <taxon>Dikarya</taxon>
        <taxon>Basidiomycota</taxon>
        <taxon>Agaricomycotina</taxon>
        <taxon>Agaricomycetes</taxon>
        <taxon>Agaricomycetidae</taxon>
        <taxon>Boletales</taxon>
        <taxon>Boletales incertae sedis</taxon>
        <taxon>Leucogyrophana</taxon>
    </lineage>
</organism>
<dbReference type="Proteomes" id="UP000790709">
    <property type="component" value="Unassembled WGS sequence"/>
</dbReference>
<proteinExistence type="predicted"/>
<protein>
    <submittedName>
        <fullName evidence="1">DUF423-domain-containing protein</fullName>
    </submittedName>
</protein>
<evidence type="ECO:0000313" key="2">
    <source>
        <dbReference type="Proteomes" id="UP000790709"/>
    </source>
</evidence>
<name>A0ACB8C048_9AGAM</name>
<gene>
    <name evidence="1" type="ORF">BV22DRAFT_1053830</name>
</gene>
<comment type="caution">
    <text evidence="1">The sequence shown here is derived from an EMBL/GenBank/DDBJ whole genome shotgun (WGS) entry which is preliminary data.</text>
</comment>
<dbReference type="EMBL" id="MU266328">
    <property type="protein sequence ID" value="KAH7931099.1"/>
    <property type="molecule type" value="Genomic_DNA"/>
</dbReference>